<dbReference type="AlphaFoldDB" id="A0A182J3P2"/>
<feature type="compositionally biased region" description="Low complexity" evidence="1">
    <location>
        <begin position="14"/>
        <end position="27"/>
    </location>
</feature>
<dbReference type="PANTHER" id="PTHR21104">
    <property type="entry name" value="FIBRONECTIN TYPE III DOMAIN-CONTAINING PROTEIN"/>
    <property type="match status" value="1"/>
</dbReference>
<feature type="compositionally biased region" description="Basic and acidic residues" evidence="1">
    <location>
        <begin position="45"/>
        <end position="58"/>
    </location>
</feature>
<feature type="compositionally biased region" description="Basic residues" evidence="1">
    <location>
        <begin position="101"/>
        <end position="112"/>
    </location>
</feature>
<name>A0A182J3P2_ANOAO</name>
<feature type="region of interest" description="Disordered" evidence="1">
    <location>
        <begin position="296"/>
        <end position="330"/>
    </location>
</feature>
<protein>
    <submittedName>
        <fullName evidence="3">DUF4808 domain-containing protein</fullName>
    </submittedName>
</protein>
<evidence type="ECO:0000259" key="2">
    <source>
        <dbReference type="Pfam" id="PF16066"/>
    </source>
</evidence>
<reference evidence="3" key="1">
    <citation type="submission" date="2022-08" db="UniProtKB">
        <authorList>
            <consortium name="EnsemblMetazoa"/>
        </authorList>
    </citation>
    <scope>IDENTIFICATION</scope>
    <source>
        <strain evidence="3">EBRO</strain>
    </source>
</reference>
<feature type="compositionally biased region" description="Polar residues" evidence="1">
    <location>
        <begin position="192"/>
        <end position="208"/>
    </location>
</feature>
<evidence type="ECO:0000256" key="1">
    <source>
        <dbReference type="SAM" id="MobiDB-lite"/>
    </source>
</evidence>
<dbReference type="InterPro" id="IPR032073">
    <property type="entry name" value="FNDC5_C"/>
</dbReference>
<dbReference type="VEuPathDB" id="VectorBase:AATE010743"/>
<evidence type="ECO:0000313" key="3">
    <source>
        <dbReference type="EnsemblMetazoa" id="AATE010743-PA.1"/>
    </source>
</evidence>
<feature type="region of interest" description="Disordered" evidence="1">
    <location>
        <begin position="1"/>
        <end position="241"/>
    </location>
</feature>
<dbReference type="PANTHER" id="PTHR21104:SF2">
    <property type="entry name" value="FIBRONECTIN TYPE-III DOMAIN-CONTAINING PROTEIN"/>
    <property type="match status" value="1"/>
</dbReference>
<dbReference type="Pfam" id="PF16066">
    <property type="entry name" value="DUF4808"/>
    <property type="match status" value="1"/>
</dbReference>
<organism evidence="3">
    <name type="scientific">Anopheles atroparvus</name>
    <name type="common">European mosquito</name>
    <dbReference type="NCBI Taxonomy" id="41427"/>
    <lineage>
        <taxon>Eukaryota</taxon>
        <taxon>Metazoa</taxon>
        <taxon>Ecdysozoa</taxon>
        <taxon>Arthropoda</taxon>
        <taxon>Hexapoda</taxon>
        <taxon>Insecta</taxon>
        <taxon>Pterygota</taxon>
        <taxon>Neoptera</taxon>
        <taxon>Endopterygota</taxon>
        <taxon>Diptera</taxon>
        <taxon>Nematocera</taxon>
        <taxon>Culicoidea</taxon>
        <taxon>Culicidae</taxon>
        <taxon>Anophelinae</taxon>
        <taxon>Anopheles</taxon>
    </lineage>
</organism>
<feature type="compositionally biased region" description="Basic residues" evidence="1">
    <location>
        <begin position="167"/>
        <end position="191"/>
    </location>
</feature>
<sequence>MLYDTRKRQGHPGADAAAATSSSIAASEPLNAQPHHSHPHLAAVARRESSSSPDERRHSMAHGSLFHAEQHSHRQPLLGGPLPPPSVPLANHKTAAVASVKHQHHVHPLLQRHRSEDRPPLRPITRHGHAGGQGVGTGCHRHAPAGGLSKPLLGRPPLAHSHSVGQHQHHAPHHHRSHPRLSQQHRQKLFSRSKQYTSVCSGGSNSTHYAGDSGTRSRSSREHADDDVESCPYHPWPEEPSSVISERCTRARINSAIFVSSEGKGFDSIEFIRRYGSQSVLCRKAKSAENVSASERQRRFSEYPEWETEDSTTGTNVPAGSGNARRKKSLKQDSIEMVECHKEPVQVTVPVPPVPTVTPGAVPVVAGTTATLITVGVPIALAPSKVITIAPNAITGNSIVGSAAVSSINNTINSTSNSGSTVGGNATGTTAIVVKPTPKLSNLPTLSVSGPSPPHEEEFL</sequence>
<accession>A0A182J3P2</accession>
<feature type="domain" description="Fibronectin type III" evidence="2">
    <location>
        <begin position="194"/>
        <end position="284"/>
    </location>
</feature>
<proteinExistence type="predicted"/>
<dbReference type="EnsemblMetazoa" id="AATE010743-RA">
    <property type="protein sequence ID" value="AATE010743-PA.1"/>
    <property type="gene ID" value="AATE010743"/>
</dbReference>